<dbReference type="Pfam" id="PF07811">
    <property type="entry name" value="TadE"/>
    <property type="match status" value="1"/>
</dbReference>
<evidence type="ECO:0000313" key="3">
    <source>
        <dbReference type="EMBL" id="QBY30445.1"/>
    </source>
</evidence>
<keyword evidence="1" id="KW-0812">Transmembrane</keyword>
<protein>
    <submittedName>
        <fullName evidence="3">Pilus assembly protein</fullName>
    </submittedName>
</protein>
<name>A0A482PI14_CITRO</name>
<gene>
    <name evidence="3" type="ORF">E2R62_17505</name>
</gene>
<dbReference type="InterPro" id="IPR012495">
    <property type="entry name" value="TadE-like_dom"/>
</dbReference>
<reference evidence="3" key="1">
    <citation type="submission" date="2019-03" db="EMBL/GenBank/DDBJ databases">
        <title>Complete genome sequence of enteropathogenic Citrobacter rodentium strain DBS100.</title>
        <authorList>
            <person name="Popov G."/>
            <person name="Fiebig A."/>
            <person name="Shideler S."/>
            <person name="Coombes B."/>
            <person name="Savchenko A."/>
        </authorList>
    </citation>
    <scope>NUCLEOTIDE SEQUENCE</scope>
    <source>
        <strain evidence="3">DBS100</strain>
    </source>
</reference>
<dbReference type="AlphaFoldDB" id="A0A482PI14"/>
<keyword evidence="1" id="KW-0472">Membrane</keyword>
<proteinExistence type="predicted"/>
<organism evidence="3">
    <name type="scientific">Citrobacter rodentium</name>
    <dbReference type="NCBI Taxonomy" id="67825"/>
    <lineage>
        <taxon>Bacteria</taxon>
        <taxon>Pseudomonadati</taxon>
        <taxon>Pseudomonadota</taxon>
        <taxon>Gammaproteobacteria</taxon>
        <taxon>Enterobacterales</taxon>
        <taxon>Enterobacteriaceae</taxon>
        <taxon>Citrobacter</taxon>
    </lineage>
</organism>
<feature type="domain" description="TadE-like" evidence="2">
    <location>
        <begin position="24"/>
        <end position="66"/>
    </location>
</feature>
<sequence>MCHYSCVITVFRRKLFAGAGDERGAVAVELALVFFPLMFMIFLLFELCRVTYISSALNLATAEASRYAAVAKISDKDYERIFREKLQNDVPLWPSLTKDTNLTISVKYCDTLNDIITDNCDSQSYEQKPLAVYHVGYAYSSIVPFVPDLITESYLQRTTIYVQEYQRNKT</sequence>
<evidence type="ECO:0000259" key="2">
    <source>
        <dbReference type="Pfam" id="PF07811"/>
    </source>
</evidence>
<accession>A0A482PI14</accession>
<evidence type="ECO:0000256" key="1">
    <source>
        <dbReference type="SAM" id="Phobius"/>
    </source>
</evidence>
<keyword evidence="1" id="KW-1133">Transmembrane helix</keyword>
<dbReference type="EMBL" id="CP038008">
    <property type="protein sequence ID" value="QBY30445.1"/>
    <property type="molecule type" value="Genomic_DNA"/>
</dbReference>
<feature type="transmembrane region" description="Helical" evidence="1">
    <location>
        <begin position="24"/>
        <end position="45"/>
    </location>
</feature>